<feature type="site" description="Important for activity" evidence="8">
    <location>
        <position position="99"/>
    </location>
</feature>
<evidence type="ECO:0000256" key="10">
    <source>
        <dbReference type="SAM" id="MobiDB-lite"/>
    </source>
</evidence>
<dbReference type="PANTHER" id="PTHR43013:SF1">
    <property type="entry name" value="GLUTAMYL-TRNA REDUCTASE"/>
    <property type="match status" value="1"/>
</dbReference>
<dbReference type="KEGG" id="slf:JEQ17_26425"/>
<name>A0A7T7I7R8_9ACTN</name>
<feature type="binding site" evidence="8">
    <location>
        <begin position="192"/>
        <end position="197"/>
    </location>
    <ligand>
        <name>NADP(+)</name>
        <dbReference type="ChEBI" id="CHEBI:58349"/>
    </ligand>
</feature>
<feature type="compositionally biased region" description="Basic and acidic residues" evidence="10">
    <location>
        <begin position="566"/>
        <end position="575"/>
    </location>
</feature>
<evidence type="ECO:0000256" key="4">
    <source>
        <dbReference type="ARBA" id="ARBA00022857"/>
    </source>
</evidence>
<dbReference type="InterPro" id="IPR036343">
    <property type="entry name" value="GluRdtase_N_sf"/>
</dbReference>
<feature type="binding site" evidence="8">
    <location>
        <position position="120"/>
    </location>
    <ligand>
        <name>substrate</name>
    </ligand>
</feature>
<dbReference type="EC" id="1.2.1.70" evidence="3 8"/>
<dbReference type="InterPro" id="IPR036291">
    <property type="entry name" value="NAD(P)-bd_dom_sf"/>
</dbReference>
<keyword evidence="4 8" id="KW-0521">NADP</keyword>
<comment type="function">
    <text evidence="8">Catalyzes the NADPH-dependent reduction of glutamyl-tRNA(Glu) to glutamate 1-semialdehyde (GSA).</text>
</comment>
<comment type="similarity">
    <text evidence="2 8 9">Belongs to the glutamyl-tRNA reductase family.</text>
</comment>
<dbReference type="Gene3D" id="3.40.50.720">
    <property type="entry name" value="NAD(P)-binding Rossmann-like Domain"/>
    <property type="match status" value="2"/>
</dbReference>
<dbReference type="InterPro" id="IPR015896">
    <property type="entry name" value="4pyrrol_synth_GluRdtase_dimer"/>
</dbReference>
<accession>A0A7T7I7R8</accession>
<feature type="binding site" evidence="8">
    <location>
        <begin position="114"/>
        <end position="116"/>
    </location>
    <ligand>
        <name>substrate</name>
    </ligand>
</feature>
<dbReference type="NCBIfam" id="TIGR01035">
    <property type="entry name" value="hemA"/>
    <property type="match status" value="1"/>
</dbReference>
<reference evidence="14 15" key="1">
    <citation type="submission" date="2020-12" db="EMBL/GenBank/DDBJ databases">
        <title>A novel species.</title>
        <authorList>
            <person name="Li K."/>
        </authorList>
    </citation>
    <scope>NUCLEOTIDE SEQUENCE [LARGE SCALE GENOMIC DNA]</scope>
    <source>
        <strain evidence="14 15">ZYC-3</strain>
    </source>
</reference>
<keyword evidence="15" id="KW-1185">Reference proteome</keyword>
<feature type="active site" description="Nucleophile" evidence="8">
    <location>
        <position position="50"/>
    </location>
</feature>
<dbReference type="Pfam" id="PF00745">
    <property type="entry name" value="GlutR_dimer"/>
    <property type="match status" value="1"/>
</dbReference>
<evidence type="ECO:0000256" key="1">
    <source>
        <dbReference type="ARBA" id="ARBA00005059"/>
    </source>
</evidence>
<comment type="subunit">
    <text evidence="8">Homodimer.</text>
</comment>
<comment type="catalytic activity">
    <reaction evidence="7 8 9">
        <text>(S)-4-amino-5-oxopentanoate + tRNA(Glu) + NADP(+) = L-glutamyl-tRNA(Glu) + NADPH + H(+)</text>
        <dbReference type="Rhea" id="RHEA:12344"/>
        <dbReference type="Rhea" id="RHEA-COMP:9663"/>
        <dbReference type="Rhea" id="RHEA-COMP:9680"/>
        <dbReference type="ChEBI" id="CHEBI:15378"/>
        <dbReference type="ChEBI" id="CHEBI:57501"/>
        <dbReference type="ChEBI" id="CHEBI:57783"/>
        <dbReference type="ChEBI" id="CHEBI:58349"/>
        <dbReference type="ChEBI" id="CHEBI:78442"/>
        <dbReference type="ChEBI" id="CHEBI:78520"/>
        <dbReference type="EC" id="1.2.1.70"/>
    </reaction>
</comment>
<feature type="domain" description="Quinate/shikimate 5-dehydrogenase/glutamyl-tRNA reductase" evidence="12">
    <location>
        <begin position="183"/>
        <end position="289"/>
    </location>
</feature>
<dbReference type="SUPFAM" id="SSF69075">
    <property type="entry name" value="Glutamyl tRNA-reductase dimerization domain"/>
    <property type="match status" value="1"/>
</dbReference>
<dbReference type="AlphaFoldDB" id="A0A7T7I7R8"/>
<dbReference type="Proteomes" id="UP000595636">
    <property type="component" value="Chromosome"/>
</dbReference>
<dbReference type="InterPro" id="IPR015895">
    <property type="entry name" value="4pyrrol_synth_GluRdtase_N"/>
</dbReference>
<evidence type="ECO:0000259" key="12">
    <source>
        <dbReference type="Pfam" id="PF01488"/>
    </source>
</evidence>
<evidence type="ECO:0000313" key="15">
    <source>
        <dbReference type="Proteomes" id="UP000595636"/>
    </source>
</evidence>
<dbReference type="InterPro" id="IPR006151">
    <property type="entry name" value="Shikm_DH/Glu-tRNA_Rdtase"/>
</dbReference>
<evidence type="ECO:0000256" key="6">
    <source>
        <dbReference type="ARBA" id="ARBA00023244"/>
    </source>
</evidence>
<proteinExistence type="inferred from homology"/>
<dbReference type="EMBL" id="CP066831">
    <property type="protein sequence ID" value="QQM42608.1"/>
    <property type="molecule type" value="Genomic_DNA"/>
</dbReference>
<feature type="binding site" evidence="8">
    <location>
        <position position="109"/>
    </location>
    <ligand>
        <name>substrate</name>
    </ligand>
</feature>
<dbReference type="SUPFAM" id="SSF69742">
    <property type="entry name" value="Glutamyl tRNA-reductase catalytic, N-terminal domain"/>
    <property type="match status" value="1"/>
</dbReference>
<evidence type="ECO:0000256" key="5">
    <source>
        <dbReference type="ARBA" id="ARBA00023002"/>
    </source>
</evidence>
<evidence type="ECO:0000259" key="13">
    <source>
        <dbReference type="Pfam" id="PF05201"/>
    </source>
</evidence>
<evidence type="ECO:0000256" key="9">
    <source>
        <dbReference type="RuleBase" id="RU000584"/>
    </source>
</evidence>
<dbReference type="InterPro" id="IPR036453">
    <property type="entry name" value="GluRdtase_dimer_dom_sf"/>
</dbReference>
<dbReference type="GO" id="GO:0019353">
    <property type="term" value="P:protoporphyrinogen IX biosynthetic process from glutamate"/>
    <property type="evidence" value="ECO:0007669"/>
    <property type="project" value="TreeGrafter"/>
</dbReference>
<comment type="miscellaneous">
    <text evidence="8">During catalysis, the active site Cys acts as a nucleophile attacking the alpha-carbonyl group of tRNA-bound glutamate with the formation of a thioester intermediate between enzyme and glutamate, and the concomitant release of tRNA(Glu). The thioester intermediate is finally reduced by direct hydride transfer from NADPH, to form the product GSA.</text>
</comment>
<dbReference type="GO" id="GO:0050661">
    <property type="term" value="F:NADP binding"/>
    <property type="evidence" value="ECO:0007669"/>
    <property type="project" value="InterPro"/>
</dbReference>
<dbReference type="PANTHER" id="PTHR43013">
    <property type="entry name" value="GLUTAMYL-TRNA REDUCTASE"/>
    <property type="match status" value="1"/>
</dbReference>
<dbReference type="SUPFAM" id="SSF51735">
    <property type="entry name" value="NAD(P)-binding Rossmann-fold domains"/>
    <property type="match status" value="1"/>
</dbReference>
<gene>
    <name evidence="8" type="primary">hemA</name>
    <name evidence="14" type="ORF">JEQ17_26425</name>
</gene>
<dbReference type="FunFam" id="3.30.460.30:FF:000001">
    <property type="entry name" value="Glutamyl-tRNA reductase"/>
    <property type="match status" value="1"/>
</dbReference>
<evidence type="ECO:0000313" key="14">
    <source>
        <dbReference type="EMBL" id="QQM42608.1"/>
    </source>
</evidence>
<dbReference type="FunFam" id="3.40.50.720:FF:001875">
    <property type="entry name" value="Shikimate dehydrogenase (NADP(+))"/>
    <property type="match status" value="1"/>
</dbReference>
<organism evidence="14 15">
    <name type="scientific">Streptomyces liliifuscus</name>
    <dbReference type="NCBI Taxonomy" id="2797636"/>
    <lineage>
        <taxon>Bacteria</taxon>
        <taxon>Bacillati</taxon>
        <taxon>Actinomycetota</taxon>
        <taxon>Actinomycetes</taxon>
        <taxon>Kitasatosporales</taxon>
        <taxon>Streptomycetaceae</taxon>
        <taxon>Streptomyces</taxon>
    </lineage>
</organism>
<dbReference type="HAMAP" id="MF_00087">
    <property type="entry name" value="Glu_tRNA_reductase"/>
    <property type="match status" value="1"/>
</dbReference>
<dbReference type="PROSITE" id="PS00747">
    <property type="entry name" value="GLUTR"/>
    <property type="match status" value="1"/>
</dbReference>
<dbReference type="CDD" id="cd05213">
    <property type="entry name" value="NAD_bind_Glutamyl_tRNA_reduct"/>
    <property type="match status" value="1"/>
</dbReference>
<feature type="binding site" evidence="8">
    <location>
        <begin position="49"/>
        <end position="52"/>
    </location>
    <ligand>
        <name>substrate</name>
    </ligand>
</feature>
<dbReference type="Pfam" id="PF05201">
    <property type="entry name" value="GlutR_N"/>
    <property type="match status" value="1"/>
</dbReference>
<dbReference type="NCBIfam" id="NF000744">
    <property type="entry name" value="PRK00045.1-3"/>
    <property type="match status" value="1"/>
</dbReference>
<dbReference type="UniPathway" id="UPA00251">
    <property type="reaction ID" value="UER00316"/>
</dbReference>
<protein>
    <recommendedName>
        <fullName evidence="3 8">Glutamyl-tRNA reductase</fullName>
        <shortName evidence="8">GluTR</shortName>
        <ecNumber evidence="3 8">1.2.1.70</ecNumber>
    </recommendedName>
</protein>
<feature type="domain" description="Glutamyl-tRNA reductase N-terminal" evidence="13">
    <location>
        <begin position="6"/>
        <end position="156"/>
    </location>
</feature>
<evidence type="ECO:0000256" key="2">
    <source>
        <dbReference type="ARBA" id="ARBA00005916"/>
    </source>
</evidence>
<dbReference type="GO" id="GO:0008883">
    <property type="term" value="F:glutamyl-tRNA reductase activity"/>
    <property type="evidence" value="ECO:0007669"/>
    <property type="project" value="UniProtKB-UniRule"/>
</dbReference>
<feature type="region of interest" description="Disordered" evidence="10">
    <location>
        <begin position="296"/>
        <end position="318"/>
    </location>
</feature>
<keyword evidence="6 8" id="KW-0627">Porphyrin biosynthesis</keyword>
<sequence length="603" mass="63199">MSLLVVGLSHRSAPVSVLERAALSADAQIKLLQDTVAAEPAAEAAVLATCNRIELYADVDKFHAGVAELSTLLAQHSGVGLEELTPYLYVHYEDRAVHHFFSVACGLDSMVVGEGQILGQIKDALATAQELHTAGRLLNDLFQQALRVGKRAHSETGIDRAGQSLVTFGLEQLSSGAPVDAWLKGKRALVIGAGSMSSLAAATLARAGVAELVVANRTFDRAERLAALLAEQYGQRPAEQDDVDVLARAVPMESVPDELTRADVVVSCTGATGLVLTADLVAEAIEGRTGAPAVERAADSAARRSGLPPTSVGSEDGCPLDLSAVQGSAVQGSTGFSVMGEAAVAGMDAATLEQHAAWVDNGTVDRREGRRSTPEIDTEAVAALAAAAATLGRVPERRRPEPVAEVPRPLPVLSLLDLAMPRDIDAAVHRLLGVRLVDIESLAEASADAPMAADVDQVRRIVSDEVAAFDAAQRAAHITPTVVALRTMAADVVAGEIARLDGRLPGLDDKQRGEITQTVRRVVDKLLHAPTVRVKQLAAEPGGAGYADALRTLFDLDPETVAAVSRADDNSRDDDSAAPGGLDFGRENFDSNNFESAENRGRA</sequence>
<evidence type="ECO:0000256" key="7">
    <source>
        <dbReference type="ARBA" id="ARBA00047464"/>
    </source>
</evidence>
<dbReference type="InterPro" id="IPR018214">
    <property type="entry name" value="GluRdtase_CS"/>
</dbReference>
<dbReference type="Gene3D" id="3.30.460.30">
    <property type="entry name" value="Glutamyl-tRNA reductase, N-terminal domain"/>
    <property type="match status" value="1"/>
</dbReference>
<evidence type="ECO:0000256" key="3">
    <source>
        <dbReference type="ARBA" id="ARBA00012970"/>
    </source>
</evidence>
<comment type="pathway">
    <text evidence="1 8 9">Porphyrin-containing compound metabolism; protoporphyrin-IX biosynthesis; 5-aminolevulinate from L-glutamyl-tRNA(Glu): step 1/2.</text>
</comment>
<evidence type="ECO:0000259" key="11">
    <source>
        <dbReference type="Pfam" id="PF00745"/>
    </source>
</evidence>
<dbReference type="RefSeq" id="WP_200397516.1">
    <property type="nucleotide sequence ID" value="NZ_CP066831.1"/>
</dbReference>
<dbReference type="Pfam" id="PF01488">
    <property type="entry name" value="Shikimate_DH"/>
    <property type="match status" value="1"/>
</dbReference>
<feature type="domain" description="Tetrapyrrole biosynthesis glutamyl-tRNA reductase dimerisation" evidence="11">
    <location>
        <begin position="457"/>
        <end position="556"/>
    </location>
</feature>
<feature type="region of interest" description="Disordered" evidence="10">
    <location>
        <begin position="564"/>
        <end position="603"/>
    </location>
</feature>
<evidence type="ECO:0000256" key="8">
    <source>
        <dbReference type="HAMAP-Rule" id="MF_00087"/>
    </source>
</evidence>
<dbReference type="InterPro" id="IPR000343">
    <property type="entry name" value="4pyrrol_synth_GluRdtase"/>
</dbReference>
<comment type="domain">
    <text evidence="8">Possesses an unusual extended V-shaped dimeric structure with each monomer consisting of three distinct domains arranged along a curved 'spinal' alpha-helix. The N-terminal catalytic domain specifically recognizes the glutamate moiety of the substrate. The second domain is the NADPH-binding domain, and the third C-terminal domain is responsible for dimerization.</text>
</comment>
<keyword evidence="5 8" id="KW-0560">Oxidoreductase</keyword>